<dbReference type="EMBL" id="SLWN01000007">
    <property type="protein sequence ID" value="TCO26505.1"/>
    <property type="molecule type" value="Genomic_DNA"/>
</dbReference>
<feature type="domain" description="NAD(P)-binding" evidence="1">
    <location>
        <begin position="7"/>
        <end position="221"/>
    </location>
</feature>
<name>A0A4R2HEK6_9ACTN</name>
<evidence type="ECO:0000313" key="2">
    <source>
        <dbReference type="EMBL" id="TCO26505.1"/>
    </source>
</evidence>
<protein>
    <submittedName>
        <fullName evidence="2">Putative NADH-flavin reductase</fullName>
    </submittedName>
</protein>
<comment type="caution">
    <text evidence="2">The sequence shown here is derived from an EMBL/GenBank/DDBJ whole genome shotgun (WGS) entry which is preliminary data.</text>
</comment>
<accession>A0A4R2HEK6</accession>
<dbReference type="Pfam" id="PF13460">
    <property type="entry name" value="NAD_binding_10"/>
    <property type="match status" value="1"/>
</dbReference>
<dbReference type="RefSeq" id="WP_132211133.1">
    <property type="nucleotide sequence ID" value="NZ_SLWN01000007.1"/>
</dbReference>
<keyword evidence="3" id="KW-1185">Reference proteome</keyword>
<reference evidence="2 3" key="1">
    <citation type="journal article" date="2015" name="Stand. Genomic Sci.">
        <title>Genomic Encyclopedia of Bacterial and Archaeal Type Strains, Phase III: the genomes of soil and plant-associated and newly described type strains.</title>
        <authorList>
            <person name="Whitman W.B."/>
            <person name="Woyke T."/>
            <person name="Klenk H.P."/>
            <person name="Zhou Y."/>
            <person name="Lilburn T.G."/>
            <person name="Beck B.J."/>
            <person name="De Vos P."/>
            <person name="Vandamme P."/>
            <person name="Eisen J.A."/>
            <person name="Garrity G."/>
            <person name="Hugenholtz P."/>
            <person name="Kyrpides N.C."/>
        </authorList>
    </citation>
    <scope>NUCLEOTIDE SEQUENCE [LARGE SCALE GENOMIC DNA]</scope>
    <source>
        <strain evidence="2 3">VKM Ac-2572</strain>
    </source>
</reference>
<proteinExistence type="predicted"/>
<dbReference type="InterPro" id="IPR016040">
    <property type="entry name" value="NAD(P)-bd_dom"/>
</dbReference>
<dbReference type="Gene3D" id="3.40.50.720">
    <property type="entry name" value="NAD(P)-binding Rossmann-like Domain"/>
    <property type="match status" value="1"/>
</dbReference>
<gene>
    <name evidence="2" type="ORF">EV652_107397</name>
</gene>
<dbReference type="PANTHER" id="PTHR15020:SF50">
    <property type="entry name" value="UPF0659 PROTEIN YMR090W"/>
    <property type="match status" value="1"/>
</dbReference>
<dbReference type="AlphaFoldDB" id="A0A4R2HEK6"/>
<evidence type="ECO:0000313" key="3">
    <source>
        <dbReference type="Proteomes" id="UP000294508"/>
    </source>
</evidence>
<dbReference type="OrthoDB" id="9771302at2"/>
<evidence type="ECO:0000259" key="1">
    <source>
        <dbReference type="Pfam" id="PF13460"/>
    </source>
</evidence>
<sequence length="247" mass="25672">MKVLVMGATGGSGRAATAELLRRGHSVTAFARSAGKLRHRAGVPGDLSGDLSGDLYGDLHTIDGDAADPHAVDTAVADQDVVVVALGISENAVRVRLRGPAHTVPDIRYRGTSNVIAAMQRHGVSRLVVQSVFGIGATAGQLRLRDKLFCWLLINQQMADHAEQERAVRASGLHWTIVQPVHLTDDLIDGEAFSSAAGEVAQFKVARTAVARVLADAVDQPDAVGASIAVSGASGARTPVGPAKLVS</sequence>
<dbReference type="Proteomes" id="UP000294508">
    <property type="component" value="Unassembled WGS sequence"/>
</dbReference>
<dbReference type="SUPFAM" id="SSF51735">
    <property type="entry name" value="NAD(P)-binding Rossmann-fold domains"/>
    <property type="match status" value="1"/>
</dbReference>
<organism evidence="2 3">
    <name type="scientific">Kribbella steppae</name>
    <dbReference type="NCBI Taxonomy" id="2512223"/>
    <lineage>
        <taxon>Bacteria</taxon>
        <taxon>Bacillati</taxon>
        <taxon>Actinomycetota</taxon>
        <taxon>Actinomycetes</taxon>
        <taxon>Propionibacteriales</taxon>
        <taxon>Kribbellaceae</taxon>
        <taxon>Kribbella</taxon>
    </lineage>
</organism>
<dbReference type="InterPro" id="IPR036291">
    <property type="entry name" value="NAD(P)-bd_dom_sf"/>
</dbReference>
<dbReference type="PANTHER" id="PTHR15020">
    <property type="entry name" value="FLAVIN REDUCTASE-RELATED"/>
    <property type="match status" value="1"/>
</dbReference>